<organism evidence="2 3">
    <name type="scientific">Roseobacter litoralis (strain ATCC 49566 / DSM 6996 / JCM 21268 / NBRC 15278 / OCh 149)</name>
    <dbReference type="NCBI Taxonomy" id="391595"/>
    <lineage>
        <taxon>Bacteria</taxon>
        <taxon>Pseudomonadati</taxon>
        <taxon>Pseudomonadota</taxon>
        <taxon>Alphaproteobacteria</taxon>
        <taxon>Rhodobacterales</taxon>
        <taxon>Roseobacteraceae</taxon>
        <taxon>Roseobacter</taxon>
    </lineage>
</organism>
<accession>F7ZK10</accession>
<evidence type="ECO:0000313" key="2">
    <source>
        <dbReference type="EMBL" id="AEI92633.1"/>
    </source>
</evidence>
<evidence type="ECO:0000313" key="3">
    <source>
        <dbReference type="Proteomes" id="UP000001353"/>
    </source>
</evidence>
<feature type="region of interest" description="Disordered" evidence="1">
    <location>
        <begin position="18"/>
        <end position="47"/>
    </location>
</feature>
<sequence length="96" mass="10373">MASPYSSRCICDMPRKRKLAKSNGHKNSNQKILAPSSGGGSPLGQALEAKSSECRQYSAVKSYYFEDNAVLGIFHAPHTLDKTRETGAVSARQVKG</sequence>
<dbReference type="STRING" id="391595.RLO149_c006050"/>
<dbReference type="AlphaFoldDB" id="F7ZK10"/>
<gene>
    <name evidence="2" type="ordered locus">RLO149_c006050</name>
</gene>
<keyword evidence="3" id="KW-1185">Reference proteome</keyword>
<dbReference type="KEGG" id="rli:RLO149_c006050"/>
<dbReference type="EMBL" id="CP002623">
    <property type="protein sequence ID" value="AEI92633.1"/>
    <property type="molecule type" value="Genomic_DNA"/>
</dbReference>
<proteinExistence type="predicted"/>
<dbReference type="HOGENOM" id="CLU_2357947_0_0_5"/>
<dbReference type="Proteomes" id="UP000001353">
    <property type="component" value="Chromosome"/>
</dbReference>
<reference evidence="2 3" key="1">
    <citation type="journal article" date="2011" name="BMC Genomics">
        <title>Comparative genome analysis and genome-guided physiological analysis of Roseobacter litoralis.</title>
        <authorList>
            <person name="Kalhoefer D."/>
            <person name="Thole S."/>
            <person name="Voget S."/>
            <person name="Lehmann R."/>
            <person name="Liesegang H."/>
            <person name="Wollher A."/>
            <person name="Daniel R."/>
            <person name="Simon M."/>
            <person name="Brinkhoff T."/>
        </authorList>
    </citation>
    <scope>NUCLEOTIDE SEQUENCE [LARGE SCALE GENOMIC DNA]</scope>
    <source>
        <strain evidence="3">ATCC 49566 / DSM 6996 / JCM 21268 / NBRC 15278 / OCh 149</strain>
    </source>
</reference>
<protein>
    <submittedName>
        <fullName evidence="2">Uncharacterized protein</fullName>
    </submittedName>
</protein>
<name>F7ZK10_ROSLO</name>
<evidence type="ECO:0000256" key="1">
    <source>
        <dbReference type="SAM" id="MobiDB-lite"/>
    </source>
</evidence>